<keyword evidence="1" id="KW-0732">Signal</keyword>
<feature type="chain" id="PRO_5032619534" description="Secreted protein" evidence="1">
    <location>
        <begin position="24"/>
        <end position="117"/>
    </location>
</feature>
<accession>A0A835RK78</accession>
<feature type="signal peptide" evidence="1">
    <location>
        <begin position="1"/>
        <end position="23"/>
    </location>
</feature>
<reference evidence="2 3" key="1">
    <citation type="journal article" date="2020" name="Nat. Food">
        <title>A phased Vanilla planifolia genome enables genetic improvement of flavour and production.</title>
        <authorList>
            <person name="Hasing T."/>
            <person name="Tang H."/>
            <person name="Brym M."/>
            <person name="Khazi F."/>
            <person name="Huang T."/>
            <person name="Chambers A.H."/>
        </authorList>
    </citation>
    <scope>NUCLEOTIDE SEQUENCE [LARGE SCALE GENOMIC DNA]</scope>
    <source>
        <tissue evidence="2">Leaf</tissue>
    </source>
</reference>
<dbReference type="Proteomes" id="UP000636800">
    <property type="component" value="Chromosome 2"/>
</dbReference>
<organism evidence="2 3">
    <name type="scientific">Vanilla planifolia</name>
    <name type="common">Vanilla</name>
    <dbReference type="NCBI Taxonomy" id="51239"/>
    <lineage>
        <taxon>Eukaryota</taxon>
        <taxon>Viridiplantae</taxon>
        <taxon>Streptophyta</taxon>
        <taxon>Embryophyta</taxon>
        <taxon>Tracheophyta</taxon>
        <taxon>Spermatophyta</taxon>
        <taxon>Magnoliopsida</taxon>
        <taxon>Liliopsida</taxon>
        <taxon>Asparagales</taxon>
        <taxon>Orchidaceae</taxon>
        <taxon>Vanilloideae</taxon>
        <taxon>Vanilleae</taxon>
        <taxon>Vanilla</taxon>
    </lineage>
</organism>
<protein>
    <recommendedName>
        <fullName evidence="4">Secreted protein</fullName>
    </recommendedName>
</protein>
<proteinExistence type="predicted"/>
<evidence type="ECO:0008006" key="4">
    <source>
        <dbReference type="Google" id="ProtNLM"/>
    </source>
</evidence>
<comment type="caution">
    <text evidence="2">The sequence shown here is derived from an EMBL/GenBank/DDBJ whole genome shotgun (WGS) entry which is preliminary data.</text>
</comment>
<evidence type="ECO:0000313" key="3">
    <source>
        <dbReference type="Proteomes" id="UP000636800"/>
    </source>
</evidence>
<dbReference type="EMBL" id="JADCNL010000002">
    <property type="protein sequence ID" value="KAG0492979.1"/>
    <property type="molecule type" value="Genomic_DNA"/>
</dbReference>
<evidence type="ECO:0000313" key="2">
    <source>
        <dbReference type="EMBL" id="KAG0492979.1"/>
    </source>
</evidence>
<gene>
    <name evidence="2" type="ORF">HPP92_006377</name>
</gene>
<name>A0A835RK78_VANPL</name>
<sequence length="117" mass="13706">MRRQFPLLFLLLVVMSPRWYAYGRRPFPLRPTPGVVNRLRGPFVEHRSVLRILLLLRPHHLPLLQLRHDPSAFIFSYLNAPLRCFERRDSGSYKGEMVTSEPSQWRTVNFIAGGFSS</sequence>
<keyword evidence="3" id="KW-1185">Reference proteome</keyword>
<evidence type="ECO:0000256" key="1">
    <source>
        <dbReference type="SAM" id="SignalP"/>
    </source>
</evidence>
<dbReference type="OrthoDB" id="537033at2759"/>
<dbReference type="AlphaFoldDB" id="A0A835RK78"/>